<dbReference type="Proteomes" id="UP000199459">
    <property type="component" value="Unassembled WGS sequence"/>
</dbReference>
<feature type="region of interest" description="Disordered" evidence="3">
    <location>
        <begin position="141"/>
        <end position="170"/>
    </location>
</feature>
<dbReference type="InterPro" id="IPR023200">
    <property type="entry name" value="RMF_sf"/>
</dbReference>
<dbReference type="AlphaFoldDB" id="A0A1H8IZG8"/>
<keyword evidence="1" id="KW-0963">Cytoplasm</keyword>
<evidence type="ECO:0000313" key="4">
    <source>
        <dbReference type="EMBL" id="SEN73307.1"/>
    </source>
</evidence>
<evidence type="ECO:0000256" key="2">
    <source>
        <dbReference type="ARBA" id="ARBA00022845"/>
    </source>
</evidence>
<dbReference type="GO" id="GO:0006417">
    <property type="term" value="P:regulation of translation"/>
    <property type="evidence" value="ECO:0007669"/>
    <property type="project" value="UniProtKB-KW"/>
</dbReference>
<evidence type="ECO:0000256" key="3">
    <source>
        <dbReference type="SAM" id="MobiDB-lite"/>
    </source>
</evidence>
<dbReference type="Gene3D" id="1.10.10.620">
    <property type="entry name" value="ribosome modulation factor like domain"/>
    <property type="match status" value="1"/>
</dbReference>
<dbReference type="InterPro" id="IPR007040">
    <property type="entry name" value="Ribosome_modulation_factor"/>
</dbReference>
<proteinExistence type="predicted"/>
<accession>A0A1H8IZG8</accession>
<reference evidence="4 5" key="1">
    <citation type="submission" date="2016-10" db="EMBL/GenBank/DDBJ databases">
        <authorList>
            <person name="de Groot N.N."/>
        </authorList>
    </citation>
    <scope>NUCLEOTIDE SEQUENCE [LARGE SCALE GENOMIC DNA]</scope>
    <source>
        <strain evidence="4 5">Nm22</strain>
    </source>
</reference>
<protein>
    <recommendedName>
        <fullName evidence="6">Ribosome modulation factor</fullName>
    </recommendedName>
</protein>
<evidence type="ECO:0000256" key="1">
    <source>
        <dbReference type="ARBA" id="ARBA00022490"/>
    </source>
</evidence>
<dbReference type="STRING" id="917.SAMN05216326_12520"/>
<evidence type="ECO:0008006" key="6">
    <source>
        <dbReference type="Google" id="ProtNLM"/>
    </source>
</evidence>
<sequence length="224" mass="24984">MDESDFRKITAETVGRDLLEALVQEIRLMPDVWQKMSKKKQDDVIERLRSRVEENIKMVVHVLSAQGRIVVVGDLEQITIKDGVKAVIRFGTNAPNLHELYDANGKSVMVVVADAADHTGGMDEIQGENDQRAFDLGHEYHDNDGGGMGDDETIDSSATRLPSPDDVKPTTEELNKAFEDGYQAASEGKPQSDCPVVRSELVVEWIRGHKAWHEENADEEVTEQ</sequence>
<evidence type="ECO:0000313" key="5">
    <source>
        <dbReference type="Proteomes" id="UP000199459"/>
    </source>
</evidence>
<dbReference type="EMBL" id="FOCP01000044">
    <property type="protein sequence ID" value="SEN73307.1"/>
    <property type="molecule type" value="Genomic_DNA"/>
</dbReference>
<dbReference type="OrthoDB" id="8912946at2"/>
<keyword evidence="2" id="KW-0810">Translation regulation</keyword>
<organism evidence="4 5">
    <name type="scientific">Nitrosomonas marina</name>
    <dbReference type="NCBI Taxonomy" id="917"/>
    <lineage>
        <taxon>Bacteria</taxon>
        <taxon>Pseudomonadati</taxon>
        <taxon>Pseudomonadota</taxon>
        <taxon>Betaproteobacteria</taxon>
        <taxon>Nitrosomonadales</taxon>
        <taxon>Nitrosomonadaceae</taxon>
        <taxon>Nitrosomonas</taxon>
    </lineage>
</organism>
<gene>
    <name evidence="4" type="ORF">SAMN05216325_14412</name>
</gene>
<dbReference type="RefSeq" id="WP_090634888.1">
    <property type="nucleotide sequence ID" value="NZ_FOCP01000044.1"/>
</dbReference>
<name>A0A1H8IZG8_9PROT</name>
<dbReference type="Pfam" id="PF04957">
    <property type="entry name" value="RMF"/>
    <property type="match status" value="1"/>
</dbReference>